<dbReference type="Proteomes" id="UP001652583">
    <property type="component" value="Chromosome A2"/>
</dbReference>
<dbReference type="GeneID" id="128314998"/>
<gene>
    <name evidence="3" type="primary">LOC128314998</name>
</gene>
<feature type="compositionally biased region" description="Low complexity" evidence="1">
    <location>
        <begin position="113"/>
        <end position="144"/>
    </location>
</feature>
<dbReference type="RefSeq" id="XP_053076273.1">
    <property type="nucleotide sequence ID" value="XM_053220298.1"/>
</dbReference>
<feature type="region of interest" description="Disordered" evidence="1">
    <location>
        <begin position="1"/>
        <end position="259"/>
    </location>
</feature>
<evidence type="ECO:0000256" key="1">
    <source>
        <dbReference type="SAM" id="MobiDB-lite"/>
    </source>
</evidence>
<feature type="compositionally biased region" description="Pro residues" evidence="1">
    <location>
        <begin position="44"/>
        <end position="56"/>
    </location>
</feature>
<proteinExistence type="predicted"/>
<reference evidence="3" key="1">
    <citation type="submission" date="2025-08" db="UniProtKB">
        <authorList>
            <consortium name="RefSeq"/>
        </authorList>
    </citation>
    <scope>IDENTIFICATION</scope>
    <source>
        <tissue evidence="3">Blood</tissue>
    </source>
</reference>
<evidence type="ECO:0000313" key="3">
    <source>
        <dbReference type="RefSeq" id="XP_053076273.1"/>
    </source>
</evidence>
<sequence>MQPGRGNREALGSNTVTEPEEGKEKGGFQKKAGLTERPLSFPTSPSPTQGPRPQPTLAPRAQPHPEPEACRSAPRSRRPKPVLSARSAPRGPGIAPRSLERSRPQAPCPPAPASRRPAATALPRPGRALRGPGQPQRAARAAPGRMERPPLRSGPACRRTYPPPPRRSRSRREPGEGREEPGGAGRSREEPEPPSKPVGRGAGRRPLPRRSLEGRRGGGAPPPPIPRAPRLRPISAVRGRAEGCGKPMGAGPAASTSQW</sequence>
<protein>
    <submittedName>
        <fullName evidence="3">Basic salivary proline-rich protein 2-like</fullName>
    </submittedName>
</protein>
<evidence type="ECO:0000313" key="2">
    <source>
        <dbReference type="Proteomes" id="UP001652583"/>
    </source>
</evidence>
<name>A0ABM3PX69_ACIJB</name>
<keyword evidence="2" id="KW-1185">Reference proteome</keyword>
<feature type="compositionally biased region" description="Basic and acidic residues" evidence="1">
    <location>
        <begin position="171"/>
        <end position="193"/>
    </location>
</feature>
<organism evidence="2 3">
    <name type="scientific">Acinonyx jubatus</name>
    <name type="common">Cheetah</name>
    <dbReference type="NCBI Taxonomy" id="32536"/>
    <lineage>
        <taxon>Eukaryota</taxon>
        <taxon>Metazoa</taxon>
        <taxon>Chordata</taxon>
        <taxon>Craniata</taxon>
        <taxon>Vertebrata</taxon>
        <taxon>Euteleostomi</taxon>
        <taxon>Mammalia</taxon>
        <taxon>Eutheria</taxon>
        <taxon>Laurasiatheria</taxon>
        <taxon>Carnivora</taxon>
        <taxon>Feliformia</taxon>
        <taxon>Felidae</taxon>
        <taxon>Felinae</taxon>
        <taxon>Acinonyx</taxon>
    </lineage>
</organism>
<accession>A0ABM3PX69</accession>